<organism evidence="1">
    <name type="scientific">Rhizophora mucronata</name>
    <name type="common">Asiatic mangrove</name>
    <dbReference type="NCBI Taxonomy" id="61149"/>
    <lineage>
        <taxon>Eukaryota</taxon>
        <taxon>Viridiplantae</taxon>
        <taxon>Streptophyta</taxon>
        <taxon>Embryophyta</taxon>
        <taxon>Tracheophyta</taxon>
        <taxon>Spermatophyta</taxon>
        <taxon>Magnoliopsida</taxon>
        <taxon>eudicotyledons</taxon>
        <taxon>Gunneridae</taxon>
        <taxon>Pentapetalae</taxon>
        <taxon>rosids</taxon>
        <taxon>fabids</taxon>
        <taxon>Malpighiales</taxon>
        <taxon>Rhizophoraceae</taxon>
        <taxon>Rhizophora</taxon>
    </lineage>
</organism>
<sequence>MKELSIDNHTLLLGGKGRTWTRLELNFFFYIGNIR</sequence>
<protein>
    <submittedName>
        <fullName evidence="1">Uncharacterized protein</fullName>
    </submittedName>
</protein>
<dbReference type="EMBL" id="GGEC01092992">
    <property type="protein sequence ID" value="MBX73476.1"/>
    <property type="molecule type" value="Transcribed_RNA"/>
</dbReference>
<reference evidence="1" key="1">
    <citation type="submission" date="2018-02" db="EMBL/GenBank/DDBJ databases">
        <title>Rhizophora mucronata_Transcriptome.</title>
        <authorList>
            <person name="Meera S.P."/>
            <person name="Sreeshan A."/>
            <person name="Augustine A."/>
        </authorList>
    </citation>
    <scope>NUCLEOTIDE SEQUENCE</scope>
    <source>
        <tissue evidence="1">Leaf</tissue>
    </source>
</reference>
<evidence type="ECO:0000313" key="1">
    <source>
        <dbReference type="EMBL" id="MBX73476.1"/>
    </source>
</evidence>
<name>A0A2P2R2H7_RHIMU</name>
<accession>A0A2P2R2H7</accession>
<dbReference type="AlphaFoldDB" id="A0A2P2R2H7"/>
<proteinExistence type="predicted"/>